<dbReference type="Gene3D" id="3.60.10.10">
    <property type="entry name" value="Endonuclease/exonuclease/phosphatase"/>
    <property type="match status" value="1"/>
</dbReference>
<dbReference type="InterPro" id="IPR036691">
    <property type="entry name" value="Endo/exonu/phosph_ase_sf"/>
</dbReference>
<reference evidence="4 5" key="1">
    <citation type="submission" date="2019-03" db="EMBL/GenBank/DDBJ databases">
        <title>Genomic Encyclopedia of Type Strains, Phase IV (KMG-IV): sequencing the most valuable type-strain genomes for metagenomic binning, comparative biology and taxonomic classification.</title>
        <authorList>
            <person name="Goeker M."/>
        </authorList>
    </citation>
    <scope>NUCLEOTIDE SEQUENCE [LARGE SCALE GENOMIC DNA]</scope>
    <source>
        <strain evidence="4 5">DSM 45361</strain>
    </source>
</reference>
<keyword evidence="5" id="KW-1185">Reference proteome</keyword>
<proteinExistence type="predicted"/>
<protein>
    <recommendedName>
        <fullName evidence="3">LTD domain-containing protein</fullName>
    </recommendedName>
</protein>
<accession>A0A4R6SL94</accession>
<feature type="signal peptide" evidence="2">
    <location>
        <begin position="1"/>
        <end position="28"/>
    </location>
</feature>
<evidence type="ECO:0000256" key="1">
    <source>
        <dbReference type="SAM" id="MobiDB-lite"/>
    </source>
</evidence>
<dbReference type="Pfam" id="PF03372">
    <property type="entry name" value="Exo_endo_phos"/>
    <property type="match status" value="1"/>
</dbReference>
<dbReference type="PANTHER" id="PTHR42834">
    <property type="entry name" value="ENDONUCLEASE/EXONUCLEASE/PHOSPHATASE FAMILY PROTEIN (AFU_ORTHOLOGUE AFUA_3G09210)"/>
    <property type="match status" value="1"/>
</dbReference>
<feature type="region of interest" description="Disordered" evidence="1">
    <location>
        <begin position="194"/>
        <end position="219"/>
    </location>
</feature>
<feature type="compositionally biased region" description="Polar residues" evidence="1">
    <location>
        <begin position="196"/>
        <end position="210"/>
    </location>
</feature>
<dbReference type="InterPro" id="IPR001322">
    <property type="entry name" value="Lamin_tail_dom"/>
</dbReference>
<name>A0A4R6SL94_LABRH</name>
<dbReference type="Proteomes" id="UP000295444">
    <property type="component" value="Unassembled WGS sequence"/>
</dbReference>
<organism evidence="4 5">
    <name type="scientific">Labedaea rhizosphaerae</name>
    <dbReference type="NCBI Taxonomy" id="598644"/>
    <lineage>
        <taxon>Bacteria</taxon>
        <taxon>Bacillati</taxon>
        <taxon>Actinomycetota</taxon>
        <taxon>Actinomycetes</taxon>
        <taxon>Pseudonocardiales</taxon>
        <taxon>Pseudonocardiaceae</taxon>
        <taxon>Labedaea</taxon>
    </lineage>
</organism>
<evidence type="ECO:0000256" key="2">
    <source>
        <dbReference type="SAM" id="SignalP"/>
    </source>
</evidence>
<dbReference type="GO" id="GO:0003824">
    <property type="term" value="F:catalytic activity"/>
    <property type="evidence" value="ECO:0007669"/>
    <property type="project" value="InterPro"/>
</dbReference>
<evidence type="ECO:0000259" key="3">
    <source>
        <dbReference type="PROSITE" id="PS51841"/>
    </source>
</evidence>
<dbReference type="PROSITE" id="PS51318">
    <property type="entry name" value="TAT"/>
    <property type="match status" value="1"/>
</dbReference>
<dbReference type="AlphaFoldDB" id="A0A4R6SL94"/>
<dbReference type="CDD" id="cd04486">
    <property type="entry name" value="YhcR_OBF_like"/>
    <property type="match status" value="1"/>
</dbReference>
<feature type="region of interest" description="Disordered" evidence="1">
    <location>
        <begin position="307"/>
        <end position="345"/>
    </location>
</feature>
<gene>
    <name evidence="4" type="ORF">EV186_101829</name>
</gene>
<dbReference type="PANTHER" id="PTHR42834:SF1">
    <property type="entry name" value="ENDONUCLEASE_EXONUCLEASE_PHOSPHATASE FAMILY PROTEIN (AFU_ORTHOLOGUE AFUA_3G09210)"/>
    <property type="match status" value="1"/>
</dbReference>
<dbReference type="EMBL" id="SNXZ01000001">
    <property type="protein sequence ID" value="TDQ04869.1"/>
    <property type="molecule type" value="Genomic_DNA"/>
</dbReference>
<dbReference type="InterPro" id="IPR005135">
    <property type="entry name" value="Endo/exonuclease/phosphatase"/>
</dbReference>
<comment type="caution">
    <text evidence="4">The sequence shown here is derived from an EMBL/GenBank/DDBJ whole genome shotgun (WGS) entry which is preliminary data.</text>
</comment>
<feature type="compositionally biased region" description="Low complexity" evidence="1">
    <location>
        <begin position="310"/>
        <end position="325"/>
    </location>
</feature>
<dbReference type="PROSITE" id="PS51841">
    <property type="entry name" value="LTD"/>
    <property type="match status" value="1"/>
</dbReference>
<keyword evidence="2" id="KW-0732">Signal</keyword>
<feature type="chain" id="PRO_5039554479" description="LTD domain-containing protein" evidence="2">
    <location>
        <begin position="29"/>
        <end position="809"/>
    </location>
</feature>
<dbReference type="Pfam" id="PF00932">
    <property type="entry name" value="LTD"/>
    <property type="match status" value="1"/>
</dbReference>
<evidence type="ECO:0000313" key="5">
    <source>
        <dbReference type="Proteomes" id="UP000295444"/>
    </source>
</evidence>
<feature type="domain" description="LTD" evidence="3">
    <location>
        <begin position="27"/>
        <end position="165"/>
    </location>
</feature>
<dbReference type="SUPFAM" id="SSF56219">
    <property type="entry name" value="DNase I-like"/>
    <property type="match status" value="1"/>
</dbReference>
<dbReference type="InterPro" id="IPR006311">
    <property type="entry name" value="TAT_signal"/>
</dbReference>
<evidence type="ECO:0000313" key="4">
    <source>
        <dbReference type="EMBL" id="TDQ04869.1"/>
    </source>
</evidence>
<sequence>MISPAHRRRGLAALAVAATAAGVGLAVAAQPAAAASADAMIAEVYGGGGNSGATLKSDFVELANAGASAASVDGWSVQYAPASGSSWQVTPLTGSIPAGGRFLVAEGKGAGGTVDLPTPDATGTIAMSATGGTIALVHATTALTCKTAADCAADATVKDVVGFGAATIREGSPAPAGTNTTSLARSALVDTDDNSVDFTSGAPTPTNAAGDTTGGDPTPPIQAKVHDIQGTTRLSPLDGKKVGGVTGVVTAVRSFGSARGFWVQDTAPDADPATSEGVFAFTGSTSPAVAVGDAVEITSATVDEFYPDASPSSSTQQSTTELTSPKWTVTSHGNPVPAPEKLGPDTVPTAFTPEPGGNIEPLALEPSKYALDFYESREGMLVEIDDAHVVGPSTSFNELWITSKPQQNPTPRGGTLYSGYDQQNSGRMLVESLIPFAQHPFPKVNTGDRLAGVTAGPLNFSQFGGYEILATQLGDRVDGGLQPEVTRAQRPSELAVATYNVENLAPSDPQAKFDRLAAAVVTHLASPDILSIEEIQDNSGATDDGTVASDVTVKKFTDAIVAAGGPHYEVRSIDPENDKDGGQPGGNIRVSFLFNPARVSFVDIPGGDATTPVTVTQGRFPLDPKLSASPGRIAPADEAWESSRKPLVGEFLFHNHPVFVIGNHFNSKGGDQPLAGRNQPPTRSSEVQRVKQATLVNNFVKQIEKIDPLANVVVLGDMNDYPFSPALGTLTSGHALTDLITTLPKPEQYSYVFQGNSQVLDHILTSPFVLRPSYDVVHINAEFADQASDHDPQVVRFVPTSVPWPGAGH</sequence>